<dbReference type="RefSeq" id="WP_142443373.1">
    <property type="nucleotide sequence ID" value="NZ_SESI01000002.1"/>
</dbReference>
<proteinExistence type="predicted"/>
<dbReference type="GO" id="GO:0008080">
    <property type="term" value="F:N-acetyltransferase activity"/>
    <property type="evidence" value="ECO:0007669"/>
    <property type="project" value="InterPro"/>
</dbReference>
<reference evidence="1 2" key="1">
    <citation type="submission" date="2019-02" db="EMBL/GenBank/DDBJ databases">
        <title>Halonotius sp. a new haloqrchaeon isolated from saline water.</title>
        <authorList>
            <person name="Duran-Viseras A."/>
            <person name="Sanchez-Porro C."/>
            <person name="Ventosa A."/>
        </authorList>
    </citation>
    <scope>NUCLEOTIDE SEQUENCE [LARGE SCALE GENOMIC DNA]</scope>
    <source>
        <strain evidence="1 2">F9-27</strain>
    </source>
</reference>
<dbReference type="OrthoDB" id="231503at2157"/>
<protein>
    <recommendedName>
        <fullName evidence="3">Aminoglycoside N(3)-acetyltransferase</fullName>
    </recommendedName>
</protein>
<dbReference type="EMBL" id="SESI01000002">
    <property type="protein sequence ID" value="TQQ80251.1"/>
    <property type="molecule type" value="Genomic_DNA"/>
</dbReference>
<evidence type="ECO:0000313" key="2">
    <source>
        <dbReference type="Proteomes" id="UP000315385"/>
    </source>
</evidence>
<evidence type="ECO:0008006" key="3">
    <source>
        <dbReference type="Google" id="ProtNLM"/>
    </source>
</evidence>
<evidence type="ECO:0000313" key="1">
    <source>
        <dbReference type="EMBL" id="TQQ80251.1"/>
    </source>
</evidence>
<name>A0A544QMW0_9EURY</name>
<organism evidence="1 2">
    <name type="scientific">Halonotius roseus</name>
    <dbReference type="NCBI Taxonomy" id="2511997"/>
    <lineage>
        <taxon>Archaea</taxon>
        <taxon>Methanobacteriati</taxon>
        <taxon>Methanobacteriota</taxon>
        <taxon>Stenosarchaea group</taxon>
        <taxon>Halobacteria</taxon>
        <taxon>Halobacteriales</taxon>
        <taxon>Haloferacaceae</taxon>
        <taxon>Halonotius</taxon>
    </lineage>
</organism>
<dbReference type="SUPFAM" id="SSF110710">
    <property type="entry name" value="TTHA0583/YokD-like"/>
    <property type="match status" value="1"/>
</dbReference>
<dbReference type="InterPro" id="IPR028345">
    <property type="entry name" value="Antibiotic_NAT-like"/>
</dbReference>
<dbReference type="GO" id="GO:0046677">
    <property type="term" value="P:response to antibiotic"/>
    <property type="evidence" value="ECO:0007669"/>
    <property type="project" value="InterPro"/>
</dbReference>
<gene>
    <name evidence="1" type="ORF">EWF95_07075</name>
</gene>
<dbReference type="AlphaFoldDB" id="A0A544QMW0"/>
<dbReference type="InterPro" id="IPR003679">
    <property type="entry name" value="Amioglycoside_AcTrfase"/>
</dbReference>
<dbReference type="Pfam" id="PF02522">
    <property type="entry name" value="Antibiotic_NAT"/>
    <property type="match status" value="1"/>
</dbReference>
<dbReference type="Proteomes" id="UP000315385">
    <property type="component" value="Unassembled WGS sequence"/>
</dbReference>
<accession>A0A544QMW0</accession>
<comment type="caution">
    <text evidence="1">The sequence shown here is derived from an EMBL/GenBank/DDBJ whole genome shotgun (WGS) entry which is preliminary data.</text>
</comment>
<keyword evidence="2" id="KW-1185">Reference proteome</keyword>
<sequence length="271" mass="31136">MTRGTVTTARRAANLLKHQTLKQLKLRQGASRASVDRFDEILETEAAGHSTVFVHAGLSDISSAFETNPYEFLMDRLDDHFENIIATGFTDYFKHSGVYHKEHSRPKNGTFVELFHDDADYRTDDAMKSFLVKGEYRFDDCVHHDSYHENGCFSKLVDDDVLVFDVGTHWITCSHLHYFESAFDVDYVQEVTYEGVDLTGGSPEPIEQTCGEYESMFYSWNKPKLQRLLLRHDALAKYDLNGLLLCFFTLGDVERILGAKLRDDPYYLVTL</sequence>